<dbReference type="InterPro" id="IPR038261">
    <property type="entry name" value="GPP34-like_sf"/>
</dbReference>
<dbReference type="Proteomes" id="UP001058458">
    <property type="component" value="Chromosome"/>
</dbReference>
<dbReference type="Pfam" id="PF05719">
    <property type="entry name" value="GPP34"/>
    <property type="match status" value="1"/>
</dbReference>
<keyword evidence="3" id="KW-0446">Lipid-binding</keyword>
<dbReference type="Gene3D" id="1.10.3630.10">
    <property type="entry name" value="yeast vps74-n-term truncation variant domain like"/>
    <property type="match status" value="1"/>
</dbReference>
<gene>
    <name evidence="5" type="ORF">IMI45_01700</name>
</gene>
<dbReference type="EMBL" id="CP063414">
    <property type="protein sequence ID" value="UOE76648.1"/>
    <property type="molecule type" value="Genomic_DNA"/>
</dbReference>
<dbReference type="AlphaFoldDB" id="A0AB38QYZ9"/>
<organism evidence="5 6">
    <name type="scientific">Parageobacillus thermoglucosidasius</name>
    <name type="common">Geobacillus thermoglucosidasius</name>
    <dbReference type="NCBI Taxonomy" id="1426"/>
    <lineage>
        <taxon>Bacteria</taxon>
        <taxon>Bacillati</taxon>
        <taxon>Bacillota</taxon>
        <taxon>Bacilli</taxon>
        <taxon>Bacillales</taxon>
        <taxon>Anoxybacillaceae</taxon>
        <taxon>Parageobacillus</taxon>
    </lineage>
</organism>
<evidence type="ECO:0000256" key="2">
    <source>
        <dbReference type="ARBA" id="ARBA00023034"/>
    </source>
</evidence>
<name>A0AB38QYZ9_PARTM</name>
<proteinExistence type="predicted"/>
<protein>
    <submittedName>
        <fullName evidence="5">GPP34 family phosphoprotein</fullName>
    </submittedName>
</protein>
<evidence type="ECO:0000256" key="1">
    <source>
        <dbReference type="ARBA" id="ARBA00004255"/>
    </source>
</evidence>
<reference evidence="5" key="1">
    <citation type="submission" date="2020-10" db="EMBL/GenBank/DDBJ databases">
        <authorList>
            <person name="Delgado J.A."/>
            <person name="Gonzalez J.M."/>
        </authorList>
    </citation>
    <scope>NUCLEOTIDE SEQUENCE</scope>
    <source>
        <strain evidence="5">23.6</strain>
    </source>
</reference>
<comment type="subcellular location">
    <subcellularLocation>
        <location evidence="1">Golgi apparatus membrane</location>
        <topology evidence="1">Peripheral membrane protein</topology>
        <orientation evidence="1">Cytoplasmic side</orientation>
    </subcellularLocation>
</comment>
<dbReference type="GO" id="GO:0005737">
    <property type="term" value="C:cytoplasm"/>
    <property type="evidence" value="ECO:0007669"/>
    <property type="project" value="UniProtKB-ARBA"/>
</dbReference>
<keyword evidence="4" id="KW-0472">Membrane</keyword>
<keyword evidence="2" id="KW-0333">Golgi apparatus</keyword>
<dbReference type="GO" id="GO:0070273">
    <property type="term" value="F:phosphatidylinositol-4-phosphate binding"/>
    <property type="evidence" value="ECO:0007669"/>
    <property type="project" value="InterPro"/>
</dbReference>
<evidence type="ECO:0000256" key="4">
    <source>
        <dbReference type="ARBA" id="ARBA00023136"/>
    </source>
</evidence>
<evidence type="ECO:0000313" key="6">
    <source>
        <dbReference type="Proteomes" id="UP001058458"/>
    </source>
</evidence>
<evidence type="ECO:0000313" key="5">
    <source>
        <dbReference type="EMBL" id="UOE76648.1"/>
    </source>
</evidence>
<dbReference type="GO" id="GO:0012505">
    <property type="term" value="C:endomembrane system"/>
    <property type="evidence" value="ECO:0007669"/>
    <property type="project" value="UniProtKB-ARBA"/>
</dbReference>
<dbReference type="InterPro" id="IPR008628">
    <property type="entry name" value="GPP34-like"/>
</dbReference>
<sequence>MQEERLSLPEEFFLLAFIQKSGYFKRKIFQSMEFYTTASCVMELFYRGMLIEKDQKLVLVESKRTGLEFLDAILDIFFKQNKNKSLLHWMINLPTRGLRTRHRIANHLVQKKF</sequence>
<accession>A0AB38QYZ9</accession>
<evidence type="ECO:0000256" key="3">
    <source>
        <dbReference type="ARBA" id="ARBA00023121"/>
    </source>
</evidence>